<keyword evidence="1" id="KW-0472">Membrane</keyword>
<accession>A0A8J3FCH6</accession>
<feature type="transmembrane region" description="Helical" evidence="1">
    <location>
        <begin position="254"/>
        <end position="276"/>
    </location>
</feature>
<keyword evidence="3" id="KW-1185">Reference proteome</keyword>
<sequence length="313" mass="29669">MGSAAQARVNGALGARLGDGVAAAAVSFGVGLLLVGTATAAVPAGRRGARRLAAAVHAAVRPTAAAGRGTGERAGRLRWWECLGGLGGAAFVASQSLTAAVLGVAVFTVAVVAGQAVSGLLADRFGLGPHGRQPVSGARLAGAALTVGAVALAGGRPPPGVPVWLALLPALAGLGVGVQAAVNGRVRQVAGGAWPATLLNFAVGTAALLLLLAVDLAAGGAPGALPAAPWLYLGGPLGVTFILIAAATVRHTGVLLLALATIAGQLVGAVLLDLAAPGAAGPPGAGTYAAAALALAGTLVAAGRGLRSAGSPP</sequence>
<reference evidence="2" key="2">
    <citation type="submission" date="2020-09" db="EMBL/GenBank/DDBJ databases">
        <authorList>
            <person name="Sun Q."/>
            <person name="Ohkuma M."/>
        </authorList>
    </citation>
    <scope>NUCLEOTIDE SEQUENCE</scope>
    <source>
        <strain evidence="2">JCM 3090</strain>
    </source>
</reference>
<dbReference type="Pfam" id="PF04657">
    <property type="entry name" value="DMT_YdcZ"/>
    <property type="match status" value="2"/>
</dbReference>
<feature type="transmembrane region" description="Helical" evidence="1">
    <location>
        <begin position="194"/>
        <end position="218"/>
    </location>
</feature>
<proteinExistence type="predicted"/>
<dbReference type="InterPro" id="IPR006750">
    <property type="entry name" value="YdcZ"/>
</dbReference>
<dbReference type="AlphaFoldDB" id="A0A8J3FCH6"/>
<dbReference type="PANTHER" id="PTHR34821">
    <property type="entry name" value="INNER MEMBRANE PROTEIN YDCZ"/>
    <property type="match status" value="1"/>
</dbReference>
<name>A0A8J3FCH6_9ACTN</name>
<organism evidence="2 3">
    <name type="scientific">Pilimelia anulata</name>
    <dbReference type="NCBI Taxonomy" id="53371"/>
    <lineage>
        <taxon>Bacteria</taxon>
        <taxon>Bacillati</taxon>
        <taxon>Actinomycetota</taxon>
        <taxon>Actinomycetes</taxon>
        <taxon>Micromonosporales</taxon>
        <taxon>Micromonosporaceae</taxon>
        <taxon>Pilimelia</taxon>
    </lineage>
</organism>
<feature type="transmembrane region" description="Helical" evidence="1">
    <location>
        <begin position="20"/>
        <end position="42"/>
    </location>
</feature>
<reference evidence="2" key="1">
    <citation type="journal article" date="2014" name="Int. J. Syst. Evol. Microbiol.">
        <title>Complete genome sequence of Corynebacterium casei LMG S-19264T (=DSM 44701T), isolated from a smear-ripened cheese.</title>
        <authorList>
            <consortium name="US DOE Joint Genome Institute (JGI-PGF)"/>
            <person name="Walter F."/>
            <person name="Albersmeier A."/>
            <person name="Kalinowski J."/>
            <person name="Ruckert C."/>
        </authorList>
    </citation>
    <scope>NUCLEOTIDE SEQUENCE</scope>
    <source>
        <strain evidence="2">JCM 3090</strain>
    </source>
</reference>
<evidence type="ECO:0000313" key="3">
    <source>
        <dbReference type="Proteomes" id="UP000649739"/>
    </source>
</evidence>
<comment type="caution">
    <text evidence="2">The sequence shown here is derived from an EMBL/GenBank/DDBJ whole genome shotgun (WGS) entry which is preliminary data.</text>
</comment>
<keyword evidence="1" id="KW-0812">Transmembrane</keyword>
<dbReference type="GO" id="GO:0005886">
    <property type="term" value="C:plasma membrane"/>
    <property type="evidence" value="ECO:0007669"/>
    <property type="project" value="TreeGrafter"/>
</dbReference>
<evidence type="ECO:0000313" key="2">
    <source>
        <dbReference type="EMBL" id="GGK00338.1"/>
    </source>
</evidence>
<feature type="transmembrane region" description="Helical" evidence="1">
    <location>
        <begin position="288"/>
        <end position="306"/>
    </location>
</feature>
<dbReference type="EMBL" id="BMQB01000007">
    <property type="protein sequence ID" value="GGK00338.1"/>
    <property type="molecule type" value="Genomic_DNA"/>
</dbReference>
<feature type="transmembrane region" description="Helical" evidence="1">
    <location>
        <begin position="100"/>
        <end position="122"/>
    </location>
</feature>
<dbReference type="PANTHER" id="PTHR34821:SF2">
    <property type="entry name" value="INNER MEMBRANE PROTEIN YDCZ"/>
    <property type="match status" value="1"/>
</dbReference>
<dbReference type="Proteomes" id="UP000649739">
    <property type="component" value="Unassembled WGS sequence"/>
</dbReference>
<feature type="transmembrane region" description="Helical" evidence="1">
    <location>
        <begin position="161"/>
        <end position="182"/>
    </location>
</feature>
<evidence type="ECO:0000256" key="1">
    <source>
        <dbReference type="SAM" id="Phobius"/>
    </source>
</evidence>
<keyword evidence="1" id="KW-1133">Transmembrane helix</keyword>
<protein>
    <submittedName>
        <fullName evidence="2">Membrane protein</fullName>
    </submittedName>
</protein>
<feature type="transmembrane region" description="Helical" evidence="1">
    <location>
        <begin position="230"/>
        <end position="247"/>
    </location>
</feature>
<gene>
    <name evidence="2" type="ORF">GCM10010123_32800</name>
</gene>